<dbReference type="GO" id="GO:0032543">
    <property type="term" value="P:mitochondrial translation"/>
    <property type="evidence" value="ECO:0007669"/>
    <property type="project" value="TreeGrafter"/>
</dbReference>
<dbReference type="OrthoDB" id="270763at2759"/>
<gene>
    <name evidence="9" type="ORF">D9756_005024</name>
</gene>
<dbReference type="GO" id="GO:0005762">
    <property type="term" value="C:mitochondrial large ribosomal subunit"/>
    <property type="evidence" value="ECO:0007669"/>
    <property type="project" value="TreeGrafter"/>
</dbReference>
<proteinExistence type="inferred from homology"/>
<dbReference type="PANTHER" id="PTHR21183:SF18">
    <property type="entry name" value="LARGE RIBOSOMAL SUBUNIT PROTEIN UL29M"/>
    <property type="match status" value="1"/>
</dbReference>
<evidence type="ECO:0000256" key="3">
    <source>
        <dbReference type="ARBA" id="ARBA00022980"/>
    </source>
</evidence>
<reference evidence="9 10" key="1">
    <citation type="journal article" date="2020" name="ISME J.">
        <title>Uncovering the hidden diversity of litter-decomposition mechanisms in mushroom-forming fungi.</title>
        <authorList>
            <person name="Floudas D."/>
            <person name="Bentzer J."/>
            <person name="Ahren D."/>
            <person name="Johansson T."/>
            <person name="Persson P."/>
            <person name="Tunlid A."/>
        </authorList>
    </citation>
    <scope>NUCLEOTIDE SEQUENCE [LARGE SCALE GENOMIC DNA]</scope>
    <source>
        <strain evidence="9 10">CBS 146.42</strain>
    </source>
</reference>
<keyword evidence="4" id="KW-0496">Mitochondrion</keyword>
<evidence type="ECO:0000256" key="8">
    <source>
        <dbReference type="SAM" id="MobiDB-lite"/>
    </source>
</evidence>
<dbReference type="EMBL" id="JAACJO010000003">
    <property type="protein sequence ID" value="KAF5360500.1"/>
    <property type="molecule type" value="Genomic_DNA"/>
</dbReference>
<dbReference type="SUPFAM" id="SSF46561">
    <property type="entry name" value="Ribosomal protein L29 (L29p)"/>
    <property type="match status" value="1"/>
</dbReference>
<comment type="caution">
    <text evidence="9">The sequence shown here is derived from an EMBL/GenBank/DDBJ whole genome shotgun (WGS) entry which is preliminary data.</text>
</comment>
<dbReference type="PANTHER" id="PTHR21183">
    <property type="entry name" value="RIBOSOMAL PROTEIN L47, MITOCHONDRIAL-RELATED"/>
    <property type="match status" value="1"/>
</dbReference>
<dbReference type="Pfam" id="PF06984">
    <property type="entry name" value="MRP-L47"/>
    <property type="match status" value="1"/>
</dbReference>
<name>A0A8H5LK52_9AGAR</name>
<organism evidence="9 10">
    <name type="scientific">Leucocoprinus leucothites</name>
    <dbReference type="NCBI Taxonomy" id="201217"/>
    <lineage>
        <taxon>Eukaryota</taxon>
        <taxon>Fungi</taxon>
        <taxon>Dikarya</taxon>
        <taxon>Basidiomycota</taxon>
        <taxon>Agaricomycotina</taxon>
        <taxon>Agaricomycetes</taxon>
        <taxon>Agaricomycetidae</taxon>
        <taxon>Agaricales</taxon>
        <taxon>Agaricineae</taxon>
        <taxon>Agaricaceae</taxon>
        <taxon>Leucocoprinus</taxon>
    </lineage>
</organism>
<evidence type="ECO:0000256" key="6">
    <source>
        <dbReference type="ARBA" id="ARBA00035289"/>
    </source>
</evidence>
<dbReference type="InterPro" id="IPR036049">
    <property type="entry name" value="Ribosomal_uL29_sf"/>
</dbReference>
<protein>
    <recommendedName>
        <fullName evidence="6">Large ribosomal subunit protein uL29m</fullName>
    </recommendedName>
    <alternativeName>
        <fullName evidence="7">54S ribosomal protein L4, mitochondrial</fullName>
    </alternativeName>
</protein>
<evidence type="ECO:0000256" key="5">
    <source>
        <dbReference type="ARBA" id="ARBA00023274"/>
    </source>
</evidence>
<evidence type="ECO:0000313" key="9">
    <source>
        <dbReference type="EMBL" id="KAF5360500.1"/>
    </source>
</evidence>
<dbReference type="InterPro" id="IPR038340">
    <property type="entry name" value="MRP-L47_sf"/>
</dbReference>
<dbReference type="Proteomes" id="UP000559027">
    <property type="component" value="Unassembled WGS sequence"/>
</dbReference>
<dbReference type="InterPro" id="IPR010729">
    <property type="entry name" value="Ribosomal_uL29_mit"/>
</dbReference>
<evidence type="ECO:0000313" key="10">
    <source>
        <dbReference type="Proteomes" id="UP000559027"/>
    </source>
</evidence>
<keyword evidence="3" id="KW-0689">Ribosomal protein</keyword>
<keyword evidence="10" id="KW-1185">Reference proteome</keyword>
<evidence type="ECO:0000256" key="4">
    <source>
        <dbReference type="ARBA" id="ARBA00023128"/>
    </source>
</evidence>
<comment type="subcellular location">
    <subcellularLocation>
        <location evidence="1">Mitochondrion</location>
    </subcellularLocation>
</comment>
<accession>A0A8H5LK52</accession>
<dbReference type="Gene3D" id="6.10.330.20">
    <property type="match status" value="1"/>
</dbReference>
<sequence>MLSLARSLRQRTPQLQTSLQCTRRWLAEVVDATPNTPQPEIPIVVVPHTEPVNWRKEKVPVREDHGLYAFFRRKEPEDGKVFEGEAKFVVCETPQSFQTLSGRGWKAEELRLKSFKDLHTLWYVLVRERNLLATQKEETRRMGVQNPEFQVNGRKLYHVRKSMARIKQVLNERRLAYEKAYDIASAQREVYESEKVLTHLRSERRKRAAEAKAAEAAAKAARGAEKKLAAQAQEKAPREVASEPEPVLAREKTPREVAGEAAAAGLFGGKL</sequence>
<comment type="similarity">
    <text evidence="2">Belongs to the universal ribosomal protein uL29 family.</text>
</comment>
<dbReference type="GO" id="GO:0003735">
    <property type="term" value="F:structural constituent of ribosome"/>
    <property type="evidence" value="ECO:0007669"/>
    <property type="project" value="InterPro"/>
</dbReference>
<dbReference type="AlphaFoldDB" id="A0A8H5LK52"/>
<evidence type="ECO:0000256" key="2">
    <source>
        <dbReference type="ARBA" id="ARBA00009254"/>
    </source>
</evidence>
<feature type="region of interest" description="Disordered" evidence="8">
    <location>
        <begin position="224"/>
        <end position="256"/>
    </location>
</feature>
<evidence type="ECO:0000256" key="1">
    <source>
        <dbReference type="ARBA" id="ARBA00004173"/>
    </source>
</evidence>
<keyword evidence="5" id="KW-0687">Ribonucleoprotein</keyword>
<evidence type="ECO:0000256" key="7">
    <source>
        <dbReference type="ARBA" id="ARBA00035399"/>
    </source>
</evidence>